<evidence type="ECO:0000256" key="1">
    <source>
        <dbReference type="SAM" id="MobiDB-lite"/>
    </source>
</evidence>
<accession>A0A942SYX1</accession>
<dbReference type="EMBL" id="JAGYPE010000002">
    <property type="protein sequence ID" value="MBS4182839.1"/>
    <property type="molecule type" value="Genomic_DNA"/>
</dbReference>
<dbReference type="AlphaFoldDB" id="A0A942SYX1"/>
<proteinExistence type="predicted"/>
<feature type="transmembrane region" description="Helical" evidence="2">
    <location>
        <begin position="420"/>
        <end position="437"/>
    </location>
</feature>
<dbReference type="Pfam" id="PF11299">
    <property type="entry name" value="DUF3100"/>
    <property type="match status" value="1"/>
</dbReference>
<organism evidence="3">
    <name type="scientific">Neobacillus citreus</name>
    <dbReference type="NCBI Taxonomy" id="2833578"/>
    <lineage>
        <taxon>Bacteria</taxon>
        <taxon>Bacillati</taxon>
        <taxon>Bacillota</taxon>
        <taxon>Bacilli</taxon>
        <taxon>Bacillales</taxon>
        <taxon>Bacillaceae</taxon>
        <taxon>Neobacillus</taxon>
    </lineage>
</organism>
<name>A0A942SYX1_9BACI</name>
<feature type="transmembrane region" description="Helical" evidence="2">
    <location>
        <begin position="449"/>
        <end position="475"/>
    </location>
</feature>
<feature type="transmembrane region" description="Helical" evidence="2">
    <location>
        <begin position="101"/>
        <end position="122"/>
    </location>
</feature>
<feature type="transmembrane region" description="Helical" evidence="2">
    <location>
        <begin position="387"/>
        <end position="408"/>
    </location>
</feature>
<dbReference type="InterPro" id="IPR021450">
    <property type="entry name" value="DUF3100"/>
</dbReference>
<feature type="transmembrane region" description="Helical" evidence="2">
    <location>
        <begin position="259"/>
        <end position="286"/>
    </location>
</feature>
<keyword evidence="2" id="KW-0472">Membrane</keyword>
<feature type="transmembrane region" description="Helical" evidence="2">
    <location>
        <begin position="69"/>
        <end position="89"/>
    </location>
</feature>
<feature type="transmembrane region" description="Helical" evidence="2">
    <location>
        <begin position="142"/>
        <end position="160"/>
    </location>
</feature>
<sequence>MTDTTAPAPAVGSDARSAPAAQRRPARRRPGAPAPERRAPSVPRIGVVLVLLLVIASLAQVVGPAVIPIGIASITVLPMVWGLLVGGVVSSQRVRPLSADLQRAASAVMGIAVLVLIARLSVTIGPNLGVLVEAGPALLLQEIGHLFGTIVLALPLAVLLRMGRATIGATFSIDREGSFAMVSERFGPDSDEYRGTLSMYVFGTLLGAVIITLVASFATSLGIFDPLALAMGAGVGSGSMMAAAAAAVVAEHPDMQDQVLALAATSNLITGLLGTYVGMYVALPLAQKLYERLTRRSALAAAAAPAAGTTSAPADAPSPTATALADAEEGPVSVPLLVSIPALLVVGTVVSSIAAGGFSWSIPAGYALMAVLVLIGLGVYRLTRGKLASLIVVSTLGALVTSPVSPVGPWLVEVIDTVDFLSICTVVLTIAGLSLGKDLPKLRSIGWKIVPVGLVAIVTSYLLSVVVAEFALGLWH</sequence>
<feature type="transmembrane region" description="Helical" evidence="2">
    <location>
        <begin position="200"/>
        <end position="224"/>
    </location>
</feature>
<reference evidence="3" key="1">
    <citation type="submission" date="2021-05" db="EMBL/GenBank/DDBJ databases">
        <title>Novel Bacillus species.</title>
        <authorList>
            <person name="Liu G."/>
        </authorList>
    </citation>
    <scope>NUCLEOTIDE SEQUENCE</scope>
    <source>
        <strain evidence="3">FJAT-50051</strain>
    </source>
</reference>
<keyword evidence="2" id="KW-0812">Transmembrane</keyword>
<protein>
    <submittedName>
        <fullName evidence="3">DUF3100 domain-containing protein</fullName>
    </submittedName>
</protein>
<feature type="transmembrane region" description="Helical" evidence="2">
    <location>
        <begin position="45"/>
        <end position="63"/>
    </location>
</feature>
<keyword evidence="2" id="KW-1133">Transmembrane helix</keyword>
<evidence type="ECO:0000256" key="2">
    <source>
        <dbReference type="SAM" id="Phobius"/>
    </source>
</evidence>
<evidence type="ECO:0000313" key="3">
    <source>
        <dbReference type="EMBL" id="MBS4182839.1"/>
    </source>
</evidence>
<feature type="region of interest" description="Disordered" evidence="1">
    <location>
        <begin position="1"/>
        <end position="38"/>
    </location>
</feature>
<gene>
    <name evidence="3" type="ORF">KHB02_15705</name>
</gene>
<comment type="caution">
    <text evidence="3">The sequence shown here is derived from an EMBL/GenBank/DDBJ whole genome shotgun (WGS) entry which is preliminary data.</text>
</comment>
<feature type="transmembrane region" description="Helical" evidence="2">
    <location>
        <begin position="360"/>
        <end position="380"/>
    </location>
</feature>